<evidence type="ECO:0000259" key="7">
    <source>
        <dbReference type="Pfam" id="PF02737"/>
    </source>
</evidence>
<feature type="domain" description="3-hydroxyacyl-CoA dehydrogenase C-terminal" evidence="6">
    <location>
        <begin position="528"/>
        <end position="603"/>
    </location>
</feature>
<comment type="similarity">
    <text evidence="2">Belongs to the 3-hydroxyacyl-CoA dehydrogenase family.</text>
</comment>
<organism evidence="8 9">
    <name type="scientific">Alicyclobacillus mengziensis</name>
    <dbReference type="NCBI Taxonomy" id="2931921"/>
    <lineage>
        <taxon>Bacteria</taxon>
        <taxon>Bacillati</taxon>
        <taxon>Bacillota</taxon>
        <taxon>Bacilli</taxon>
        <taxon>Bacillales</taxon>
        <taxon>Alicyclobacillaceae</taxon>
        <taxon>Alicyclobacillus</taxon>
    </lineage>
</organism>
<dbReference type="EMBL" id="CP071182">
    <property type="protein sequence ID" value="QSO46816.1"/>
    <property type="molecule type" value="Genomic_DNA"/>
</dbReference>
<protein>
    <recommendedName>
        <fullName evidence="10">3-hydroxyacyl-CoA dehydrogenase</fullName>
    </recommendedName>
</protein>
<feature type="compositionally biased region" description="Basic and acidic residues" evidence="4">
    <location>
        <begin position="303"/>
        <end position="314"/>
    </location>
</feature>
<dbReference type="SUPFAM" id="SSF51735">
    <property type="entry name" value="NAD(P)-binding Rossmann-fold domains"/>
    <property type="match status" value="1"/>
</dbReference>
<dbReference type="GO" id="GO:0016616">
    <property type="term" value="F:oxidoreductase activity, acting on the CH-OH group of donors, NAD or NADP as acceptor"/>
    <property type="evidence" value="ECO:0007669"/>
    <property type="project" value="InterPro"/>
</dbReference>
<dbReference type="InterPro" id="IPR008927">
    <property type="entry name" value="6-PGluconate_DH-like_C_sf"/>
</dbReference>
<keyword evidence="5" id="KW-0472">Membrane</keyword>
<dbReference type="PANTHER" id="PTHR48075">
    <property type="entry name" value="3-HYDROXYACYL-COA DEHYDROGENASE FAMILY PROTEIN"/>
    <property type="match status" value="1"/>
</dbReference>
<dbReference type="InterPro" id="IPR013328">
    <property type="entry name" value="6PGD_dom2"/>
</dbReference>
<evidence type="ECO:0000256" key="2">
    <source>
        <dbReference type="ARBA" id="ARBA00009463"/>
    </source>
</evidence>
<accession>A0A9X7Z6W7</accession>
<keyword evidence="5" id="KW-1133">Transmembrane helix</keyword>
<feature type="domain" description="3-hydroxyacyl-CoA dehydrogenase C-terminal" evidence="6">
    <location>
        <begin position="189"/>
        <end position="286"/>
    </location>
</feature>
<dbReference type="InterPro" id="IPR006176">
    <property type="entry name" value="3-OHacyl-CoA_DH_NAD-bd"/>
</dbReference>
<sequence>MNKQSHILVGVVGAGTMGAGIALVALTAGYRVTVCDVQNEVLERAKSYISQSLKRSVEKARLTSGEMEEALARLQFSTELSALADAAMVVEAVPENLSLKRSVLQQLEQVCRENSILATNTSSLSITVLASQLAHRHRVVGLHFFNPAPVMRLIEIVVGEDTSQTVVEQVEAFARSFKKQTIVCHDTPGFVVNRVARNYYGEALKVVGAGGADYSTVDKLLEQAAGFRMGPFALMDLIGIDVNFDVTKSVYDAYHQESRFRPHRLQEQKVLAGHLGRKTGKGFYRYDEKSDQETKGVSPESAKATEKTSDLDIGGHSRRLTPVVIGDTAIAKALSVVIQNRFETADESLLFDGPVNPAYPEMVSARLEMLRAHLANHRSSTVIVSVAGDSMFHRQLLQTIENSIPDDVVILTSLHGPSASTQASWLKRPERLRGFSVMLSQGNSALALVRDWAMSPSTAEHQNSFQQSIESTRSEYGLGAVVEWSRPVQAQSQHDQVFESDEVDRNVQGLWSRLGFEPVLVRDGIGGVTMRILSMVLNEAEEVMYEGTASAADIDLGMRLGTNYPSGPINWLAAFGAATIWYTLSALWSETGDSRYKVSQGLVNGLLLERSRTRH</sequence>
<evidence type="ECO:0000313" key="8">
    <source>
        <dbReference type="EMBL" id="QSO46816.1"/>
    </source>
</evidence>
<dbReference type="Pfam" id="PF02737">
    <property type="entry name" value="3HCDH_N"/>
    <property type="match status" value="1"/>
</dbReference>
<evidence type="ECO:0008006" key="10">
    <source>
        <dbReference type="Google" id="ProtNLM"/>
    </source>
</evidence>
<dbReference type="InterPro" id="IPR006108">
    <property type="entry name" value="3HC_DH_C"/>
</dbReference>
<dbReference type="SUPFAM" id="SSF48179">
    <property type="entry name" value="6-phosphogluconate dehydrogenase C-terminal domain-like"/>
    <property type="match status" value="2"/>
</dbReference>
<keyword evidence="5" id="KW-0812">Transmembrane</keyword>
<evidence type="ECO:0000256" key="4">
    <source>
        <dbReference type="SAM" id="MobiDB-lite"/>
    </source>
</evidence>
<gene>
    <name evidence="8" type="ORF">JZ786_20655</name>
</gene>
<dbReference type="RefSeq" id="WP_206656178.1">
    <property type="nucleotide sequence ID" value="NZ_CP071182.1"/>
</dbReference>
<feature type="compositionally biased region" description="Basic and acidic residues" evidence="4">
    <location>
        <begin position="284"/>
        <end position="294"/>
    </location>
</feature>
<dbReference type="Pfam" id="PF00725">
    <property type="entry name" value="3HCDH"/>
    <property type="match status" value="2"/>
</dbReference>
<keyword evidence="9" id="KW-1185">Reference proteome</keyword>
<dbReference type="InterPro" id="IPR036291">
    <property type="entry name" value="NAD(P)-bd_dom_sf"/>
</dbReference>
<dbReference type="GO" id="GO:0006631">
    <property type="term" value="P:fatty acid metabolic process"/>
    <property type="evidence" value="ECO:0007669"/>
    <property type="project" value="InterPro"/>
</dbReference>
<dbReference type="FunFam" id="3.40.50.720:FF:000009">
    <property type="entry name" value="Fatty oxidation complex, alpha subunit"/>
    <property type="match status" value="1"/>
</dbReference>
<keyword evidence="3" id="KW-0560">Oxidoreductase</keyword>
<evidence type="ECO:0000256" key="3">
    <source>
        <dbReference type="ARBA" id="ARBA00023002"/>
    </source>
</evidence>
<comment type="pathway">
    <text evidence="1">Lipid metabolism; butanoate metabolism.</text>
</comment>
<feature type="region of interest" description="Disordered" evidence="4">
    <location>
        <begin position="284"/>
        <end position="314"/>
    </location>
</feature>
<evidence type="ECO:0000313" key="9">
    <source>
        <dbReference type="Proteomes" id="UP000663505"/>
    </source>
</evidence>
<dbReference type="Proteomes" id="UP000663505">
    <property type="component" value="Chromosome"/>
</dbReference>
<reference evidence="8 9" key="1">
    <citation type="submission" date="2021-02" db="EMBL/GenBank/DDBJ databases">
        <title>Alicyclobacillus curvatus sp. nov. and Alicyclobacillus mengziensis sp. nov., two acidophilic bacteria isolated from acid mine drainage.</title>
        <authorList>
            <person name="Huang Y."/>
        </authorList>
    </citation>
    <scope>NUCLEOTIDE SEQUENCE [LARGE SCALE GENOMIC DNA]</scope>
    <source>
        <strain evidence="8 9">S30H14</strain>
    </source>
</reference>
<dbReference type="Gene3D" id="1.10.1040.10">
    <property type="entry name" value="N-(1-d-carboxylethyl)-l-norvaline Dehydrogenase, domain 2"/>
    <property type="match status" value="2"/>
</dbReference>
<dbReference type="GO" id="GO:0070403">
    <property type="term" value="F:NAD+ binding"/>
    <property type="evidence" value="ECO:0007669"/>
    <property type="project" value="InterPro"/>
</dbReference>
<dbReference type="KEGG" id="afx:JZ786_20655"/>
<evidence type="ECO:0000259" key="6">
    <source>
        <dbReference type="Pfam" id="PF00725"/>
    </source>
</evidence>
<dbReference type="Gene3D" id="3.40.50.720">
    <property type="entry name" value="NAD(P)-binding Rossmann-like Domain"/>
    <property type="match status" value="1"/>
</dbReference>
<dbReference type="PANTHER" id="PTHR48075:SF5">
    <property type="entry name" value="3-HYDROXYBUTYRYL-COA DEHYDROGENASE"/>
    <property type="match status" value="1"/>
</dbReference>
<feature type="domain" description="3-hydroxyacyl-CoA dehydrogenase NAD binding" evidence="7">
    <location>
        <begin position="9"/>
        <end position="186"/>
    </location>
</feature>
<evidence type="ECO:0000256" key="1">
    <source>
        <dbReference type="ARBA" id="ARBA00005086"/>
    </source>
</evidence>
<proteinExistence type="inferred from homology"/>
<dbReference type="AlphaFoldDB" id="A0A9X7Z6W7"/>
<name>A0A9X7Z6W7_9BACL</name>
<feature type="transmembrane region" description="Helical" evidence="5">
    <location>
        <begin position="7"/>
        <end position="30"/>
    </location>
</feature>
<evidence type="ECO:0000256" key="5">
    <source>
        <dbReference type="SAM" id="Phobius"/>
    </source>
</evidence>